<evidence type="ECO:0000256" key="3">
    <source>
        <dbReference type="ARBA" id="ARBA00022833"/>
    </source>
</evidence>
<sequence length="211" mass="24644">MTNEDLERFKRLLLQKKAEYERMLKISKDNQVSNFSSFYSNELSNYDNHPADMASDLYEAEKNLSMEASAKRKLYFINKALEKIKKGIYGICISCKREIPLERLEAIPYTEFCIECEKELEKTENYKTDARPIEEKAMGKPFNDKFASAKEEEHEGVDMWSILETHSSSNGPQDNMETNSKSYYKRINEIDDIVEEVDKLSNQDNKKMIGK</sequence>
<name>A0ABZ0U634_9FIRM</name>
<protein>
    <submittedName>
        <fullName evidence="6">TraR/DksA C4-type zinc finger protein</fullName>
    </submittedName>
</protein>
<dbReference type="InterPro" id="IPR037187">
    <property type="entry name" value="DnaK_N"/>
</dbReference>
<keyword evidence="2" id="KW-0863">Zinc-finger</keyword>
<reference evidence="6 7" key="1">
    <citation type="submission" date="2023-12" db="EMBL/GenBank/DDBJ databases">
        <authorList>
            <person name="Manesh M.J.H."/>
            <person name="Bing R.G."/>
            <person name="Willard D.J."/>
            <person name="Kelly R.M."/>
        </authorList>
    </citation>
    <scope>NUCLEOTIDE SEQUENCE [LARGE SCALE GENOMIC DNA]</scope>
    <source>
        <strain evidence="6 7">DSM 8977</strain>
    </source>
</reference>
<feature type="domain" description="Zinc finger DksA/TraR C4-type" evidence="5">
    <location>
        <begin position="87"/>
        <end position="122"/>
    </location>
</feature>
<dbReference type="SUPFAM" id="SSF109635">
    <property type="entry name" value="DnaK suppressor protein DksA, alpha-hairpin domain"/>
    <property type="match status" value="1"/>
</dbReference>
<proteinExistence type="predicted"/>
<accession>A0ABZ0U634</accession>
<dbReference type="EMBL" id="CP139957">
    <property type="protein sequence ID" value="WPX10063.1"/>
    <property type="molecule type" value="Genomic_DNA"/>
</dbReference>
<dbReference type="SUPFAM" id="SSF57716">
    <property type="entry name" value="Glucocorticoid receptor-like (DNA-binding domain)"/>
    <property type="match status" value="1"/>
</dbReference>
<keyword evidence="1" id="KW-0479">Metal-binding</keyword>
<evidence type="ECO:0000256" key="1">
    <source>
        <dbReference type="ARBA" id="ARBA00022723"/>
    </source>
</evidence>
<gene>
    <name evidence="6" type="ORF">SOJ16_001322</name>
</gene>
<keyword evidence="3" id="KW-0862">Zinc</keyword>
<dbReference type="Proteomes" id="UP001322744">
    <property type="component" value="Chromosome"/>
</dbReference>
<evidence type="ECO:0000256" key="4">
    <source>
        <dbReference type="PROSITE-ProRule" id="PRU00510"/>
    </source>
</evidence>
<organism evidence="6 7">
    <name type="scientific">Anaerocellum danielii</name>
    <dbReference type="NCBI Taxonomy" id="1387557"/>
    <lineage>
        <taxon>Bacteria</taxon>
        <taxon>Bacillati</taxon>
        <taxon>Bacillota</taxon>
        <taxon>Bacillota incertae sedis</taxon>
        <taxon>Caldicellulosiruptorales</taxon>
        <taxon>Caldicellulosiruptoraceae</taxon>
        <taxon>Anaerocellum</taxon>
    </lineage>
</organism>
<evidence type="ECO:0000313" key="6">
    <source>
        <dbReference type="EMBL" id="WPX10063.1"/>
    </source>
</evidence>
<dbReference type="InterPro" id="IPR000962">
    <property type="entry name" value="Znf_DskA_TraR"/>
</dbReference>
<dbReference type="NCBIfam" id="TIGR02890">
    <property type="entry name" value="bacill_yteA"/>
    <property type="match status" value="1"/>
</dbReference>
<dbReference type="PANTHER" id="PTHR33823:SF4">
    <property type="entry name" value="GENERAL STRESS PROTEIN 16O"/>
    <property type="match status" value="1"/>
</dbReference>
<feature type="zinc finger region" description="dksA C4-type" evidence="4">
    <location>
        <begin position="92"/>
        <end position="116"/>
    </location>
</feature>
<dbReference type="InterPro" id="IPR014240">
    <property type="entry name" value="YteA"/>
</dbReference>
<evidence type="ECO:0000259" key="5">
    <source>
        <dbReference type="Pfam" id="PF01258"/>
    </source>
</evidence>
<dbReference type="PROSITE" id="PS51128">
    <property type="entry name" value="ZF_DKSA_2"/>
    <property type="match status" value="1"/>
</dbReference>
<keyword evidence="7" id="KW-1185">Reference proteome</keyword>
<dbReference type="Gene3D" id="1.20.120.910">
    <property type="entry name" value="DksA, coiled-coil domain"/>
    <property type="match status" value="1"/>
</dbReference>
<dbReference type="RefSeq" id="WP_045174832.1">
    <property type="nucleotide sequence ID" value="NZ_CP139957.1"/>
</dbReference>
<dbReference type="Pfam" id="PF01258">
    <property type="entry name" value="zf-dskA_traR"/>
    <property type="match status" value="1"/>
</dbReference>
<dbReference type="PANTHER" id="PTHR33823">
    <property type="entry name" value="RNA POLYMERASE-BINDING TRANSCRIPTION FACTOR DKSA-RELATED"/>
    <property type="match status" value="1"/>
</dbReference>
<evidence type="ECO:0000256" key="2">
    <source>
        <dbReference type="ARBA" id="ARBA00022771"/>
    </source>
</evidence>
<evidence type="ECO:0000313" key="7">
    <source>
        <dbReference type="Proteomes" id="UP001322744"/>
    </source>
</evidence>